<dbReference type="Gene3D" id="3.30.1050.10">
    <property type="entry name" value="SCP2 sterol-binding domain"/>
    <property type="match status" value="1"/>
</dbReference>
<dbReference type="PROSITE" id="PS00073">
    <property type="entry name" value="ACYL_COA_DH_2"/>
    <property type="match status" value="1"/>
</dbReference>
<dbReference type="InterPro" id="IPR009100">
    <property type="entry name" value="AcylCoA_DH/oxidase_NM_dom_sf"/>
</dbReference>
<dbReference type="InterPro" id="IPR003033">
    <property type="entry name" value="SCP2_sterol-bd_dom"/>
</dbReference>
<dbReference type="InterPro" id="IPR006091">
    <property type="entry name" value="Acyl-CoA_Oxase/DH_mid-dom"/>
</dbReference>
<evidence type="ECO:0000259" key="9">
    <source>
        <dbReference type="Pfam" id="PF02770"/>
    </source>
</evidence>
<comment type="cofactor">
    <cofactor evidence="1 6">
        <name>FAD</name>
        <dbReference type="ChEBI" id="CHEBI:57692"/>
    </cofactor>
</comment>
<dbReference type="InterPro" id="IPR036527">
    <property type="entry name" value="SCP2_sterol-bd_dom_sf"/>
</dbReference>
<keyword evidence="4 6" id="KW-0274">FAD</keyword>
<keyword evidence="5 6" id="KW-0560">Oxidoreductase</keyword>
<dbReference type="InterPro" id="IPR006089">
    <property type="entry name" value="Acyl-CoA_DH_CS"/>
</dbReference>
<dbReference type="FunFam" id="2.40.110.10:FF:000002">
    <property type="entry name" value="Acyl-CoA dehydrogenase fadE12"/>
    <property type="match status" value="1"/>
</dbReference>
<keyword evidence="3 6" id="KW-0285">Flavoprotein</keyword>
<dbReference type="SUPFAM" id="SSF47203">
    <property type="entry name" value="Acyl-CoA dehydrogenase C-terminal domain-like"/>
    <property type="match status" value="1"/>
</dbReference>
<evidence type="ECO:0000256" key="4">
    <source>
        <dbReference type="ARBA" id="ARBA00022827"/>
    </source>
</evidence>
<dbReference type="SUPFAM" id="SSF55718">
    <property type="entry name" value="SCP-like"/>
    <property type="match status" value="1"/>
</dbReference>
<dbReference type="Gene3D" id="2.40.110.10">
    <property type="entry name" value="Butyryl-CoA Dehydrogenase, subunit A, domain 2"/>
    <property type="match status" value="1"/>
</dbReference>
<dbReference type="GO" id="GO:0003995">
    <property type="term" value="F:acyl-CoA dehydrogenase activity"/>
    <property type="evidence" value="ECO:0007669"/>
    <property type="project" value="InterPro"/>
</dbReference>
<feature type="domain" description="SCP2" evidence="8">
    <location>
        <begin position="465"/>
        <end position="531"/>
    </location>
</feature>
<evidence type="ECO:0000256" key="6">
    <source>
        <dbReference type="RuleBase" id="RU362125"/>
    </source>
</evidence>
<comment type="caution">
    <text evidence="11">The sequence shown here is derived from an EMBL/GenBank/DDBJ whole genome shotgun (WGS) entry which is preliminary data.</text>
</comment>
<dbReference type="Proteomes" id="UP000245535">
    <property type="component" value="Unassembled WGS sequence"/>
</dbReference>
<sequence>MGKGTFITKRKTDNPRRTTITMESYYFTEEHKLFRQGLRDFLDREVMPHIDEWEEQERVPKEIWRKFGEMGYLGLIYPEEYGGIEADFFFSVVFIEEISKCFSGGFAITPSVHQYMSNTYIYKHGSETLKQKYLPSAVNGEKIACIGITEPGAGSDVANIQTKAVKDGDYYIVNGAKTFISNAYYGDYVIAVVKTDPEAGVGGISLLVIDLDAEGISKRKLKKLGWHASDTAELNFDDVKVPVENLIGVEGEGFYYLMGGLQLERLVGAIGAVASAEHALSYALDYMNQREAFGRKINRFQVLRHRVAELSSELTAQKYFTYHCCRLQNDNHYAVKECSMAKLNTSELNYKVMYECLQFFGGYGYIEDFKIARLLRDSRILTIGGGSSEVMKEILAKMIIDDKVYQEADGIHFPSQKINETELEKEIVTENLTEMSIEKTTQVLQEKASNAAPLGNSMKFVFGDEGNIYLDGYADNTVSNEDKEADCIVNVTREDFDALLSGELNPMNAFMAGKLKISGDMSVAMKLNTIMG</sequence>
<evidence type="ECO:0000256" key="5">
    <source>
        <dbReference type="ARBA" id="ARBA00023002"/>
    </source>
</evidence>
<dbReference type="InterPro" id="IPR037069">
    <property type="entry name" value="AcylCoA_DH/ox_N_sf"/>
</dbReference>
<dbReference type="Pfam" id="PF00441">
    <property type="entry name" value="Acyl-CoA_dh_1"/>
    <property type="match status" value="1"/>
</dbReference>
<feature type="domain" description="Acyl-CoA dehydrogenase/oxidase C-terminal" evidence="7">
    <location>
        <begin position="251"/>
        <end position="399"/>
    </location>
</feature>
<evidence type="ECO:0000259" key="10">
    <source>
        <dbReference type="Pfam" id="PF02771"/>
    </source>
</evidence>
<dbReference type="SUPFAM" id="SSF56645">
    <property type="entry name" value="Acyl-CoA dehydrogenase NM domain-like"/>
    <property type="match status" value="1"/>
</dbReference>
<dbReference type="RefSeq" id="WP_245935560.1">
    <property type="nucleotide sequence ID" value="NZ_QGDO01000001.1"/>
</dbReference>
<evidence type="ECO:0000256" key="1">
    <source>
        <dbReference type="ARBA" id="ARBA00001974"/>
    </source>
</evidence>
<dbReference type="Pfam" id="PF02770">
    <property type="entry name" value="Acyl-CoA_dh_M"/>
    <property type="match status" value="1"/>
</dbReference>
<protein>
    <submittedName>
        <fullName evidence="11">Alkylation response protein AidB-like acyl-CoA dehydrogenase</fullName>
    </submittedName>
</protein>
<dbReference type="FunFam" id="1.20.140.10:FF:000001">
    <property type="entry name" value="Acyl-CoA dehydrogenase"/>
    <property type="match status" value="1"/>
</dbReference>
<organism evidence="11 12">
    <name type="scientific">Sediminitomix flava</name>
    <dbReference type="NCBI Taxonomy" id="379075"/>
    <lineage>
        <taxon>Bacteria</taxon>
        <taxon>Pseudomonadati</taxon>
        <taxon>Bacteroidota</taxon>
        <taxon>Cytophagia</taxon>
        <taxon>Cytophagales</taxon>
        <taxon>Flammeovirgaceae</taxon>
        <taxon>Sediminitomix</taxon>
    </lineage>
</organism>
<feature type="domain" description="Acyl-CoA oxidase/dehydrogenase middle" evidence="9">
    <location>
        <begin position="145"/>
        <end position="239"/>
    </location>
</feature>
<reference evidence="11 12" key="1">
    <citation type="submission" date="2018-03" db="EMBL/GenBank/DDBJ databases">
        <title>Genomic Encyclopedia of Archaeal and Bacterial Type Strains, Phase II (KMG-II): from individual species to whole genera.</title>
        <authorList>
            <person name="Goeker M."/>
        </authorList>
    </citation>
    <scope>NUCLEOTIDE SEQUENCE [LARGE SCALE GENOMIC DNA]</scope>
    <source>
        <strain evidence="11 12">DSM 28229</strain>
    </source>
</reference>
<dbReference type="PANTHER" id="PTHR43884:SF12">
    <property type="entry name" value="ISOVALERYL-COA DEHYDROGENASE, MITOCHONDRIAL-RELATED"/>
    <property type="match status" value="1"/>
</dbReference>
<dbReference type="InterPro" id="IPR046373">
    <property type="entry name" value="Acyl-CoA_Oxase/DH_mid-dom_sf"/>
</dbReference>
<dbReference type="GO" id="GO:0033539">
    <property type="term" value="P:fatty acid beta-oxidation using acyl-CoA dehydrogenase"/>
    <property type="evidence" value="ECO:0007669"/>
    <property type="project" value="TreeGrafter"/>
</dbReference>
<dbReference type="Gene3D" id="1.20.140.10">
    <property type="entry name" value="Butyryl-CoA Dehydrogenase, subunit A, domain 3"/>
    <property type="match status" value="1"/>
</dbReference>
<dbReference type="AlphaFoldDB" id="A0A315ZF27"/>
<dbReference type="GO" id="GO:0050660">
    <property type="term" value="F:flavin adenine dinucleotide binding"/>
    <property type="evidence" value="ECO:0007669"/>
    <property type="project" value="InterPro"/>
</dbReference>
<dbReference type="InterPro" id="IPR009075">
    <property type="entry name" value="AcylCo_DH/oxidase_C"/>
</dbReference>
<evidence type="ECO:0000259" key="8">
    <source>
        <dbReference type="Pfam" id="PF02036"/>
    </source>
</evidence>
<dbReference type="EMBL" id="QGDO01000001">
    <property type="protein sequence ID" value="PWJ43932.1"/>
    <property type="molecule type" value="Genomic_DNA"/>
</dbReference>
<comment type="similarity">
    <text evidence="2 6">Belongs to the acyl-CoA dehydrogenase family.</text>
</comment>
<dbReference type="Pfam" id="PF02036">
    <property type="entry name" value="SCP2"/>
    <property type="match status" value="1"/>
</dbReference>
<dbReference type="GO" id="GO:0046359">
    <property type="term" value="P:butyrate catabolic process"/>
    <property type="evidence" value="ECO:0007669"/>
    <property type="project" value="TreeGrafter"/>
</dbReference>
<evidence type="ECO:0000256" key="3">
    <source>
        <dbReference type="ARBA" id="ARBA00022630"/>
    </source>
</evidence>
<dbReference type="Gene3D" id="1.10.540.10">
    <property type="entry name" value="Acyl-CoA dehydrogenase/oxidase, N-terminal domain"/>
    <property type="match status" value="1"/>
</dbReference>
<evidence type="ECO:0000313" key="12">
    <source>
        <dbReference type="Proteomes" id="UP000245535"/>
    </source>
</evidence>
<dbReference type="Pfam" id="PF02771">
    <property type="entry name" value="Acyl-CoA_dh_N"/>
    <property type="match status" value="1"/>
</dbReference>
<name>A0A315ZF27_SEDFL</name>
<dbReference type="InterPro" id="IPR036250">
    <property type="entry name" value="AcylCo_DH-like_C"/>
</dbReference>
<feature type="domain" description="Acyl-CoA dehydrogenase/oxidase N-terminal" evidence="10">
    <location>
        <begin position="28"/>
        <end position="141"/>
    </location>
</feature>
<gene>
    <name evidence="11" type="ORF">BC781_101282</name>
</gene>
<dbReference type="PANTHER" id="PTHR43884">
    <property type="entry name" value="ACYL-COA DEHYDROGENASE"/>
    <property type="match status" value="1"/>
</dbReference>
<proteinExistence type="inferred from homology"/>
<dbReference type="FunFam" id="1.10.540.10:FF:000002">
    <property type="entry name" value="Acyl-CoA dehydrogenase FadE19"/>
    <property type="match status" value="1"/>
</dbReference>
<evidence type="ECO:0000313" key="11">
    <source>
        <dbReference type="EMBL" id="PWJ43932.1"/>
    </source>
</evidence>
<evidence type="ECO:0000259" key="7">
    <source>
        <dbReference type="Pfam" id="PF00441"/>
    </source>
</evidence>
<keyword evidence="12" id="KW-1185">Reference proteome</keyword>
<accession>A0A315ZF27</accession>
<evidence type="ECO:0000256" key="2">
    <source>
        <dbReference type="ARBA" id="ARBA00009347"/>
    </source>
</evidence>
<dbReference type="InterPro" id="IPR013786">
    <property type="entry name" value="AcylCoA_DH/ox_N"/>
</dbReference>